<dbReference type="Proteomes" id="UP000237347">
    <property type="component" value="Unassembled WGS sequence"/>
</dbReference>
<name>A0AAW0LXI1_QUESU</name>
<sequence length="108" mass="12594">MSDSANLSKGRYVLDRAILEGDVLDENHYWNGVYTRRLSRGARLQRTPSCNIWCFKPINSSTQFQFNLHTSRQIKIMKPSRTNGSRFNLDIIPLELNKIVTFRVICLF</sequence>
<dbReference type="AlphaFoldDB" id="A0AAW0LXI1"/>
<dbReference type="EMBL" id="PKMF04000040">
    <property type="protein sequence ID" value="KAK7856060.1"/>
    <property type="molecule type" value="Genomic_DNA"/>
</dbReference>
<gene>
    <name evidence="1" type="ORF">CFP56_025443</name>
</gene>
<organism evidence="1 2">
    <name type="scientific">Quercus suber</name>
    <name type="common">Cork oak</name>
    <dbReference type="NCBI Taxonomy" id="58331"/>
    <lineage>
        <taxon>Eukaryota</taxon>
        <taxon>Viridiplantae</taxon>
        <taxon>Streptophyta</taxon>
        <taxon>Embryophyta</taxon>
        <taxon>Tracheophyta</taxon>
        <taxon>Spermatophyta</taxon>
        <taxon>Magnoliopsida</taxon>
        <taxon>eudicotyledons</taxon>
        <taxon>Gunneridae</taxon>
        <taxon>Pentapetalae</taxon>
        <taxon>rosids</taxon>
        <taxon>fabids</taxon>
        <taxon>Fagales</taxon>
        <taxon>Fagaceae</taxon>
        <taxon>Quercus</taxon>
    </lineage>
</organism>
<comment type="caution">
    <text evidence="1">The sequence shown here is derived from an EMBL/GenBank/DDBJ whole genome shotgun (WGS) entry which is preliminary data.</text>
</comment>
<protein>
    <submittedName>
        <fullName evidence="1">Uncharacterized protein</fullName>
    </submittedName>
</protein>
<accession>A0AAW0LXI1</accession>
<proteinExistence type="predicted"/>
<reference evidence="1 2" key="1">
    <citation type="journal article" date="2018" name="Sci. Data">
        <title>The draft genome sequence of cork oak.</title>
        <authorList>
            <person name="Ramos A.M."/>
            <person name="Usie A."/>
            <person name="Barbosa P."/>
            <person name="Barros P.M."/>
            <person name="Capote T."/>
            <person name="Chaves I."/>
            <person name="Simoes F."/>
            <person name="Abreu I."/>
            <person name="Carrasquinho I."/>
            <person name="Faro C."/>
            <person name="Guimaraes J.B."/>
            <person name="Mendonca D."/>
            <person name="Nobrega F."/>
            <person name="Rodrigues L."/>
            <person name="Saibo N.J.M."/>
            <person name="Varela M.C."/>
            <person name="Egas C."/>
            <person name="Matos J."/>
            <person name="Miguel C.M."/>
            <person name="Oliveira M.M."/>
            <person name="Ricardo C.P."/>
            <person name="Goncalves S."/>
        </authorList>
    </citation>
    <scope>NUCLEOTIDE SEQUENCE [LARGE SCALE GENOMIC DNA]</scope>
    <source>
        <strain evidence="2">cv. HL8</strain>
    </source>
</reference>
<evidence type="ECO:0000313" key="2">
    <source>
        <dbReference type="Proteomes" id="UP000237347"/>
    </source>
</evidence>
<keyword evidence="2" id="KW-1185">Reference proteome</keyword>
<evidence type="ECO:0000313" key="1">
    <source>
        <dbReference type="EMBL" id="KAK7856060.1"/>
    </source>
</evidence>